<feature type="domain" description="Nudix hydrolase" evidence="4">
    <location>
        <begin position="35"/>
        <end position="186"/>
    </location>
</feature>
<dbReference type="SUPFAM" id="SSF55811">
    <property type="entry name" value="Nudix"/>
    <property type="match status" value="1"/>
</dbReference>
<name>W3WKH6_PESFW</name>
<protein>
    <recommendedName>
        <fullName evidence="4">Nudix hydrolase domain-containing protein</fullName>
    </recommendedName>
</protein>
<dbReference type="KEGG" id="pfy:PFICI_14090"/>
<evidence type="ECO:0000313" key="6">
    <source>
        <dbReference type="Proteomes" id="UP000030651"/>
    </source>
</evidence>
<dbReference type="InParanoid" id="W3WKH6"/>
<dbReference type="Pfam" id="PF00293">
    <property type="entry name" value="NUDIX"/>
    <property type="match status" value="1"/>
</dbReference>
<dbReference type="RefSeq" id="XP_007840862.1">
    <property type="nucleotide sequence ID" value="XM_007842671.1"/>
</dbReference>
<dbReference type="Gene3D" id="3.90.79.10">
    <property type="entry name" value="Nucleoside Triphosphate Pyrophosphohydrolase"/>
    <property type="match status" value="1"/>
</dbReference>
<dbReference type="CDD" id="cd18872">
    <property type="entry name" value="NUDIX_eIF-2B"/>
    <property type="match status" value="1"/>
</dbReference>
<dbReference type="HOGENOM" id="CLU_021101_1_0_1"/>
<dbReference type="Gene3D" id="3.40.50.10470">
    <property type="entry name" value="Translation initiation factor eif-2b, domain 2"/>
    <property type="match status" value="1"/>
</dbReference>
<accession>W3WKH6</accession>
<reference evidence="6" key="1">
    <citation type="journal article" date="2015" name="BMC Genomics">
        <title>Genomic and transcriptomic analysis of the endophytic fungus Pestalotiopsis fici reveals its lifestyle and high potential for synthesis of natural products.</title>
        <authorList>
            <person name="Wang X."/>
            <person name="Zhang X."/>
            <person name="Liu L."/>
            <person name="Xiang M."/>
            <person name="Wang W."/>
            <person name="Sun X."/>
            <person name="Che Y."/>
            <person name="Guo L."/>
            <person name="Liu G."/>
            <person name="Guo L."/>
            <person name="Wang C."/>
            <person name="Yin W.B."/>
            <person name="Stadler M."/>
            <person name="Zhang X."/>
            <person name="Liu X."/>
        </authorList>
    </citation>
    <scope>NUCLEOTIDE SEQUENCE [LARGE SCALE GENOMIC DNA]</scope>
    <source>
        <strain evidence="6">W106-1 / CGMCC3.15140</strain>
    </source>
</reference>
<dbReference type="GeneID" id="19279103"/>
<feature type="compositionally biased region" description="Polar residues" evidence="3">
    <location>
        <begin position="18"/>
        <end position="28"/>
    </location>
</feature>
<dbReference type="OMA" id="NTYFEWV"/>
<evidence type="ECO:0000313" key="5">
    <source>
        <dbReference type="EMBL" id="ETS74224.1"/>
    </source>
</evidence>
<dbReference type="Proteomes" id="UP000030651">
    <property type="component" value="Unassembled WGS sequence"/>
</dbReference>
<evidence type="ECO:0000256" key="3">
    <source>
        <dbReference type="SAM" id="MobiDB-lite"/>
    </source>
</evidence>
<gene>
    <name evidence="5" type="ORF">PFICI_14090</name>
</gene>
<proteinExistence type="inferred from homology"/>
<dbReference type="InterPro" id="IPR042529">
    <property type="entry name" value="IF_2B-like_C"/>
</dbReference>
<dbReference type="InterPro" id="IPR000086">
    <property type="entry name" value="NUDIX_hydrolase_dom"/>
</dbReference>
<dbReference type="OrthoDB" id="206213at2759"/>
<evidence type="ECO:0000256" key="1">
    <source>
        <dbReference type="ARBA" id="ARBA00007251"/>
    </source>
</evidence>
<dbReference type="GO" id="GO:0019509">
    <property type="term" value="P:L-methionine salvage from methylthioadenosine"/>
    <property type="evidence" value="ECO:0007669"/>
    <property type="project" value="TreeGrafter"/>
</dbReference>
<dbReference type="InterPro" id="IPR000649">
    <property type="entry name" value="IF-2B-related"/>
</dbReference>
<dbReference type="AlphaFoldDB" id="W3WKH6"/>
<dbReference type="eggNOG" id="ENOG502SIEX">
    <property type="taxonomic scope" value="Eukaryota"/>
</dbReference>
<dbReference type="Pfam" id="PF01008">
    <property type="entry name" value="IF-2B"/>
    <property type="match status" value="1"/>
</dbReference>
<evidence type="ECO:0000256" key="2">
    <source>
        <dbReference type="RuleBase" id="RU003814"/>
    </source>
</evidence>
<dbReference type="PANTHER" id="PTHR43475">
    <property type="entry name" value="METHYLTHIORIBOSE-1-PHOSPHATE ISOMERASE"/>
    <property type="match status" value="1"/>
</dbReference>
<dbReference type="InterPro" id="IPR037171">
    <property type="entry name" value="NagB/RpiA_transferase-like"/>
</dbReference>
<dbReference type="GO" id="GO:0046523">
    <property type="term" value="F:S-methyl-5-thioribose-1-phosphate isomerase activity"/>
    <property type="evidence" value="ECO:0007669"/>
    <property type="project" value="TreeGrafter"/>
</dbReference>
<dbReference type="EMBL" id="KI912120">
    <property type="protein sequence ID" value="ETS74224.1"/>
    <property type="molecule type" value="Genomic_DNA"/>
</dbReference>
<dbReference type="STRING" id="1229662.W3WKH6"/>
<evidence type="ECO:0000259" key="4">
    <source>
        <dbReference type="PROSITE" id="PS51462"/>
    </source>
</evidence>
<dbReference type="PANTHER" id="PTHR43475:SF3">
    <property type="entry name" value="TRANSLATION INITIATION FACTOR EIF-2B SUBUNIT FAMILY PROTEIN (AFU_ORTHOLOGUE AFUA_2G14290)"/>
    <property type="match status" value="1"/>
</dbReference>
<dbReference type="InterPro" id="IPR015797">
    <property type="entry name" value="NUDIX_hydrolase-like_dom_sf"/>
</dbReference>
<keyword evidence="6" id="KW-1185">Reference proteome</keyword>
<organism evidence="5 6">
    <name type="scientific">Pestalotiopsis fici (strain W106-1 / CGMCC3.15140)</name>
    <dbReference type="NCBI Taxonomy" id="1229662"/>
    <lineage>
        <taxon>Eukaryota</taxon>
        <taxon>Fungi</taxon>
        <taxon>Dikarya</taxon>
        <taxon>Ascomycota</taxon>
        <taxon>Pezizomycotina</taxon>
        <taxon>Sordariomycetes</taxon>
        <taxon>Xylariomycetidae</taxon>
        <taxon>Amphisphaeriales</taxon>
        <taxon>Sporocadaceae</taxon>
        <taxon>Pestalotiopsis</taxon>
    </lineage>
</organism>
<feature type="region of interest" description="Disordered" evidence="3">
    <location>
        <begin position="1"/>
        <end position="28"/>
    </location>
</feature>
<dbReference type="SUPFAM" id="SSF100950">
    <property type="entry name" value="NagB/RpiA/CoA transferase-like"/>
    <property type="match status" value="1"/>
</dbReference>
<dbReference type="PROSITE" id="PS51462">
    <property type="entry name" value="NUDIX"/>
    <property type="match status" value="1"/>
</dbReference>
<sequence>MSAGQDDNWPRVKGARSGTETLESMASSNDKPIIKKRAVAATFLFRFNDSSSSKPGTAEVALFRRSSKVRTYQHKLAPISGSVDPDDSNPLATTLREIKEETSLELGRDIELMRKGKPYSFADHDIGREWTVNPFAFRLKSVEEGGRGEPGITIDWEHDGWEWHDPLNVNDSEEFGGVPRLVDSLRRVWPEIDLGAAAGVALTDGLKALQNDHESGARVLAASAVRILRDVIYKLPPPGQSDDSAKVIRMAAWHLCYNGRESMGAAITSSIVTVLDKIEEVLKKVKTNPEGQKDEVLSEIDKFLEQRDSAVDRLRGFFVEHIIANTFDNRNPQDTLSVLTMSYSSTISGSLLAAARSLNVALDLRILESRPLCEGVTLASKLLEEATPEDNVNVTLYSDASAAIAAQGVDAFLLGADRISAEGDVSNKTGTLPTALSTRYVSPNAKIIVLSEVEKIAGPGPINEHGVEENDPAELWRSWNNTVKGASILVQYTGKSHENTSHSTASVKNIYFEWLPASFVNTYITDEGSWSLKDIRAKSSEIGKQTTRFFSGL</sequence>
<comment type="similarity">
    <text evidence="1 2">Belongs to the eIF-2B alpha/beta/delta subunits family.</text>
</comment>